<evidence type="ECO:0000256" key="1">
    <source>
        <dbReference type="ARBA" id="ARBA00023239"/>
    </source>
</evidence>
<protein>
    <recommendedName>
        <fullName evidence="2">Fumarylacetoacetase-like C-terminal domain-containing protein</fullName>
    </recommendedName>
</protein>
<dbReference type="PANTHER" id="PTHR30143">
    <property type="entry name" value="ACID HYDRATASE"/>
    <property type="match status" value="1"/>
</dbReference>
<dbReference type="OrthoDB" id="9792137at2"/>
<dbReference type="InterPro" id="IPR050772">
    <property type="entry name" value="Hydratase-Decarb/MhpD_sf"/>
</dbReference>
<dbReference type="GO" id="GO:0008684">
    <property type="term" value="F:2-oxopent-4-enoate hydratase activity"/>
    <property type="evidence" value="ECO:0007669"/>
    <property type="project" value="TreeGrafter"/>
</dbReference>
<dbReference type="InterPro" id="IPR036663">
    <property type="entry name" value="Fumarylacetoacetase_C_sf"/>
</dbReference>
<evidence type="ECO:0000313" key="4">
    <source>
        <dbReference type="Proteomes" id="UP000273786"/>
    </source>
</evidence>
<evidence type="ECO:0000313" key="3">
    <source>
        <dbReference type="EMBL" id="RRH94130.1"/>
    </source>
</evidence>
<dbReference type="Pfam" id="PF01557">
    <property type="entry name" value="FAA_hydrolase"/>
    <property type="match status" value="1"/>
</dbReference>
<keyword evidence="4" id="KW-1185">Reference proteome</keyword>
<dbReference type="RefSeq" id="WP_125004648.1">
    <property type="nucleotide sequence ID" value="NZ_RQXT01000045.1"/>
</dbReference>
<dbReference type="PANTHER" id="PTHR30143:SF0">
    <property type="entry name" value="2-KETO-4-PENTENOATE HYDRATASE"/>
    <property type="match status" value="1"/>
</dbReference>
<accession>A0A3P3F689</accession>
<dbReference type="SUPFAM" id="SSF56529">
    <property type="entry name" value="FAH"/>
    <property type="match status" value="1"/>
</dbReference>
<comment type="caution">
    <text evidence="3">The sequence shown here is derived from an EMBL/GenBank/DDBJ whole genome shotgun (WGS) entry which is preliminary data.</text>
</comment>
<dbReference type="Gene3D" id="3.90.850.10">
    <property type="entry name" value="Fumarylacetoacetase-like, C-terminal domain"/>
    <property type="match status" value="1"/>
</dbReference>
<name>A0A3P3F689_9HYPH</name>
<evidence type="ECO:0000259" key="2">
    <source>
        <dbReference type="Pfam" id="PF01557"/>
    </source>
</evidence>
<reference evidence="3 4" key="1">
    <citation type="submission" date="2018-11" db="EMBL/GenBank/DDBJ databases">
        <title>the genome of Mesorhizobium tamadayense DSM 28320.</title>
        <authorList>
            <person name="Gao J."/>
        </authorList>
    </citation>
    <scope>NUCLEOTIDE SEQUENCE [LARGE SCALE GENOMIC DNA]</scope>
    <source>
        <strain evidence="3 4">DSM 28320</strain>
    </source>
</reference>
<sequence length="266" mass="28057">MSDIASEFSKGVAQKLVAAHGSDYRVPADISDLAALTRPQALSIQHDIVAALSPTGGWKVAALPDGDLVSAPLLKSRLFHSPASISPTIYGLGGVECEIAFHFAREPVPGRDGFASQHIIEAIDGACAAVEIADSRWASKFSIPRNAMVADLLANGALICGQLNKNWRDNPLDALHARLGINGETVCQTIGGHPRGDLVGLLVLLANDLRTRGIALRPGEIVTTGSYTGFHTANPGDQIVAEFDGFAPVSVTLNKFENSGEIYALR</sequence>
<gene>
    <name evidence="3" type="ORF">EH240_27960</name>
</gene>
<dbReference type="Proteomes" id="UP000273786">
    <property type="component" value="Unassembled WGS sequence"/>
</dbReference>
<dbReference type="GO" id="GO:0005737">
    <property type="term" value="C:cytoplasm"/>
    <property type="evidence" value="ECO:0007669"/>
    <property type="project" value="TreeGrafter"/>
</dbReference>
<dbReference type="EMBL" id="RQXT01000045">
    <property type="protein sequence ID" value="RRH94130.1"/>
    <property type="molecule type" value="Genomic_DNA"/>
</dbReference>
<keyword evidence="1" id="KW-0456">Lyase</keyword>
<organism evidence="3 4">
    <name type="scientific">Mesorhizobium tamadayense</name>
    <dbReference type="NCBI Taxonomy" id="425306"/>
    <lineage>
        <taxon>Bacteria</taxon>
        <taxon>Pseudomonadati</taxon>
        <taxon>Pseudomonadota</taxon>
        <taxon>Alphaproteobacteria</taxon>
        <taxon>Hyphomicrobiales</taxon>
        <taxon>Phyllobacteriaceae</taxon>
        <taxon>Mesorhizobium</taxon>
    </lineage>
</organism>
<feature type="domain" description="Fumarylacetoacetase-like C-terminal" evidence="2">
    <location>
        <begin position="95"/>
        <end position="251"/>
    </location>
</feature>
<dbReference type="InterPro" id="IPR011234">
    <property type="entry name" value="Fumarylacetoacetase-like_C"/>
</dbReference>
<dbReference type="AlphaFoldDB" id="A0A3P3F689"/>
<proteinExistence type="predicted"/>